<evidence type="ECO:0000313" key="1">
    <source>
        <dbReference type="EMBL" id="MCB5445683.1"/>
    </source>
</evidence>
<dbReference type="AlphaFoldDB" id="A0A6N3E1P0"/>
<dbReference type="EMBL" id="JAJBMB010000004">
    <property type="protein sequence ID" value="MCB5445683.1"/>
    <property type="molecule type" value="Genomic_DNA"/>
</dbReference>
<evidence type="ECO:0000313" key="2">
    <source>
        <dbReference type="EMBL" id="VYU35616.1"/>
    </source>
</evidence>
<gene>
    <name evidence="2" type="ORF">IBLFYP30_02449</name>
    <name evidence="1" type="ORF">LIP50_05625</name>
</gene>
<name>A0A6N3E1P0_9FIRM</name>
<dbReference type="Proteomes" id="UP001299409">
    <property type="component" value="Unassembled WGS sequence"/>
</dbReference>
<keyword evidence="3" id="KW-1185">Reference proteome</keyword>
<evidence type="ECO:0000313" key="3">
    <source>
        <dbReference type="Proteomes" id="UP001299409"/>
    </source>
</evidence>
<dbReference type="EMBL" id="CACRUE010000033">
    <property type="protein sequence ID" value="VYU35616.1"/>
    <property type="molecule type" value="Genomic_DNA"/>
</dbReference>
<dbReference type="RefSeq" id="WP_007286755.1">
    <property type="nucleotide sequence ID" value="NZ_BAABXU010000001.1"/>
</dbReference>
<organism evidence="2">
    <name type="scientific">Intestinibacter bartlettii</name>
    <dbReference type="NCBI Taxonomy" id="261299"/>
    <lineage>
        <taxon>Bacteria</taxon>
        <taxon>Bacillati</taxon>
        <taxon>Bacillota</taxon>
        <taxon>Clostridia</taxon>
        <taxon>Peptostreptococcales</taxon>
        <taxon>Peptostreptococcaceae</taxon>
        <taxon>Intestinibacter</taxon>
    </lineage>
</organism>
<sequence length="58" mass="6634">MAEQRVTGSSQRNAKDVAYELTELYYTTVVDKEKVKEASPEEVAETYMKIYNKITGVK</sequence>
<reference evidence="1 3" key="2">
    <citation type="submission" date="2021-10" db="EMBL/GenBank/DDBJ databases">
        <title>Collection of gut derived symbiotic bacterial strains cultured from healthy donors.</title>
        <authorList>
            <person name="Lin H."/>
            <person name="Littmann E."/>
            <person name="Claire K."/>
            <person name="Pamer E."/>
        </authorList>
    </citation>
    <scope>NUCLEOTIDE SEQUENCE [LARGE SCALE GENOMIC DNA]</scope>
    <source>
        <strain evidence="1 3">MSK.17.68</strain>
    </source>
</reference>
<protein>
    <submittedName>
        <fullName evidence="2">Uncharacterized protein</fullName>
    </submittedName>
</protein>
<accession>A0A6N3E1P0</accession>
<reference evidence="2" key="1">
    <citation type="submission" date="2019-11" db="EMBL/GenBank/DDBJ databases">
        <authorList>
            <person name="Feng L."/>
        </authorList>
    </citation>
    <scope>NUCLEOTIDE SEQUENCE</scope>
    <source>
        <strain evidence="2">IbartlettiiLFYP30</strain>
    </source>
</reference>
<dbReference type="GeneID" id="89565286"/>
<proteinExistence type="predicted"/>